<evidence type="ECO:0000313" key="3">
    <source>
        <dbReference type="EMBL" id="EYU21927.1"/>
    </source>
</evidence>
<feature type="transmembrane region" description="Helical" evidence="2">
    <location>
        <begin position="39"/>
        <end position="55"/>
    </location>
</feature>
<proteinExistence type="predicted"/>
<gene>
    <name evidence="3" type="ORF">MIMGU_mgv1a022310mg</name>
</gene>
<keyword evidence="2" id="KW-0472">Membrane</keyword>
<keyword evidence="2" id="KW-1133">Transmembrane helix</keyword>
<dbReference type="PANTHER" id="PTHR33287:SF2">
    <property type="entry name" value="TRANSMEMBRANE PROTEIN"/>
    <property type="match status" value="1"/>
</dbReference>
<feature type="non-terminal residue" evidence="3">
    <location>
        <position position="1"/>
    </location>
</feature>
<protein>
    <submittedName>
        <fullName evidence="3">Uncharacterized protein</fullName>
    </submittedName>
</protein>
<organism evidence="3 4">
    <name type="scientific">Erythranthe guttata</name>
    <name type="common">Yellow monkey flower</name>
    <name type="synonym">Mimulus guttatus</name>
    <dbReference type="NCBI Taxonomy" id="4155"/>
    <lineage>
        <taxon>Eukaryota</taxon>
        <taxon>Viridiplantae</taxon>
        <taxon>Streptophyta</taxon>
        <taxon>Embryophyta</taxon>
        <taxon>Tracheophyta</taxon>
        <taxon>Spermatophyta</taxon>
        <taxon>Magnoliopsida</taxon>
        <taxon>eudicotyledons</taxon>
        <taxon>Gunneridae</taxon>
        <taxon>Pentapetalae</taxon>
        <taxon>asterids</taxon>
        <taxon>lamiids</taxon>
        <taxon>Lamiales</taxon>
        <taxon>Phrymaceae</taxon>
        <taxon>Erythranthe</taxon>
    </lineage>
</organism>
<accession>A0A022Q045</accession>
<evidence type="ECO:0000256" key="2">
    <source>
        <dbReference type="SAM" id="Phobius"/>
    </source>
</evidence>
<dbReference type="eggNOG" id="ENOG502S9UX">
    <property type="taxonomic scope" value="Eukaryota"/>
</dbReference>
<feature type="transmembrane region" description="Helical" evidence="2">
    <location>
        <begin position="67"/>
        <end position="89"/>
    </location>
</feature>
<keyword evidence="2" id="KW-0812">Transmembrane</keyword>
<name>A0A022Q045_ERYGU</name>
<feature type="region of interest" description="Disordered" evidence="1">
    <location>
        <begin position="1"/>
        <end position="24"/>
    </location>
</feature>
<reference evidence="3 4" key="1">
    <citation type="journal article" date="2013" name="Proc. Natl. Acad. Sci. U.S.A.">
        <title>Fine-scale variation in meiotic recombination in Mimulus inferred from population shotgun sequencing.</title>
        <authorList>
            <person name="Hellsten U."/>
            <person name="Wright K.M."/>
            <person name="Jenkins J."/>
            <person name="Shu S."/>
            <person name="Yuan Y."/>
            <person name="Wessler S.R."/>
            <person name="Schmutz J."/>
            <person name="Willis J.H."/>
            <person name="Rokhsar D.S."/>
        </authorList>
    </citation>
    <scope>NUCLEOTIDE SEQUENCE [LARGE SCALE GENOMIC DNA]</scope>
    <source>
        <strain evidence="4">cv. DUN x IM62</strain>
    </source>
</reference>
<sequence length="189" mass="19969">LPAGDEEAGRNLIPAAGNGETNKERRDQIRHLEKEASQLANYYFVFQGVIFTAFYNTPSNFKCVYRWIPFALSFIAGFLNLCALTRIAFKYKSTLDAIDKSATRGSSSRSNTTAAAAAAAVAAAAGGGGGGDSIVVKCDRHWRSFYVVGVMCLFVVFFVITLIGCWMITCGGGAMGASAAAAPPSPATT</sequence>
<evidence type="ECO:0000313" key="4">
    <source>
        <dbReference type="Proteomes" id="UP000030748"/>
    </source>
</evidence>
<evidence type="ECO:0000256" key="1">
    <source>
        <dbReference type="SAM" id="MobiDB-lite"/>
    </source>
</evidence>
<dbReference type="AlphaFoldDB" id="A0A022Q045"/>
<dbReference type="Proteomes" id="UP000030748">
    <property type="component" value="Unassembled WGS sequence"/>
</dbReference>
<keyword evidence="4" id="KW-1185">Reference proteome</keyword>
<feature type="transmembrane region" description="Helical" evidence="2">
    <location>
        <begin position="145"/>
        <end position="169"/>
    </location>
</feature>
<dbReference type="EMBL" id="KI632217">
    <property type="protein sequence ID" value="EYU21927.1"/>
    <property type="molecule type" value="Genomic_DNA"/>
</dbReference>
<dbReference type="PANTHER" id="PTHR33287">
    <property type="entry name" value="OS03G0453550 PROTEIN"/>
    <property type="match status" value="1"/>
</dbReference>